<evidence type="ECO:0000313" key="2">
    <source>
        <dbReference type="EMBL" id="MBB4649613.1"/>
    </source>
</evidence>
<feature type="transmembrane region" description="Helical" evidence="1">
    <location>
        <begin position="12"/>
        <end position="31"/>
    </location>
</feature>
<name>A0ABR6KYJ7_9HYPH</name>
<evidence type="ECO:0000256" key="1">
    <source>
        <dbReference type="SAM" id="Phobius"/>
    </source>
</evidence>
<keyword evidence="1" id="KW-0472">Membrane</keyword>
<keyword evidence="1" id="KW-0812">Transmembrane</keyword>
<protein>
    <submittedName>
        <fullName evidence="2">Uncharacterized protein</fullName>
    </submittedName>
</protein>
<dbReference type="Proteomes" id="UP000539538">
    <property type="component" value="Unassembled WGS sequence"/>
</dbReference>
<comment type="caution">
    <text evidence="2">The sequence shown here is derived from an EMBL/GenBank/DDBJ whole genome shotgun (WGS) entry which is preliminary data.</text>
</comment>
<accession>A0ABR6KYJ7</accession>
<reference evidence="2 3" key="1">
    <citation type="submission" date="2020-08" db="EMBL/GenBank/DDBJ databases">
        <title>Genomic Encyclopedia of Type Strains, Phase IV (KMG-IV): sequencing the most valuable type-strain genomes for metagenomic binning, comparative biology and taxonomic classification.</title>
        <authorList>
            <person name="Goeker M."/>
        </authorList>
    </citation>
    <scope>NUCLEOTIDE SEQUENCE [LARGE SCALE GENOMIC DNA]</scope>
    <source>
        <strain evidence="2 3">DSM 7050</strain>
    </source>
</reference>
<sequence length="32" mass="3593">MTRLINNLDPMNLVWLSLAFAILMGHVAEVLP</sequence>
<gene>
    <name evidence="2" type="ORF">GGQ99_001335</name>
</gene>
<organism evidence="2 3">
    <name type="scientific">Aminobacter niigataensis</name>
    <dbReference type="NCBI Taxonomy" id="83265"/>
    <lineage>
        <taxon>Bacteria</taxon>
        <taxon>Pseudomonadati</taxon>
        <taxon>Pseudomonadota</taxon>
        <taxon>Alphaproteobacteria</taxon>
        <taxon>Hyphomicrobiales</taxon>
        <taxon>Phyllobacteriaceae</taxon>
        <taxon>Aminobacter</taxon>
    </lineage>
</organism>
<dbReference type="EMBL" id="JACHOT010000001">
    <property type="protein sequence ID" value="MBB4649613.1"/>
    <property type="molecule type" value="Genomic_DNA"/>
</dbReference>
<evidence type="ECO:0000313" key="3">
    <source>
        <dbReference type="Proteomes" id="UP000539538"/>
    </source>
</evidence>
<proteinExistence type="predicted"/>
<keyword evidence="3" id="KW-1185">Reference proteome</keyword>
<keyword evidence="1" id="KW-1133">Transmembrane helix</keyword>